<keyword evidence="1" id="KW-0812">Transmembrane</keyword>
<accession>A0A1Y2PBG9</accession>
<gene>
    <name evidence="3" type="ORF">WH52_10250</name>
</gene>
<sequence>MEDKRTEEYRFIKAKEKVKKIKGFYAHLVVTIFIIPVVIFINLKFVPEFHWFWIAIGGISFSVVMHWLSVFGFDKLGFGKDWEDRKIKEFMNEKR</sequence>
<dbReference type="EMBL" id="LAPZ01000007">
    <property type="protein sequence ID" value="OSY87795.1"/>
    <property type="molecule type" value="Genomic_DNA"/>
</dbReference>
<dbReference type="InterPro" id="IPR025698">
    <property type="entry name" value="2TM_dom"/>
</dbReference>
<name>A0A1Y2PBG9_9FLAO</name>
<feature type="transmembrane region" description="Helical" evidence="1">
    <location>
        <begin position="49"/>
        <end position="73"/>
    </location>
</feature>
<keyword evidence="4" id="KW-1185">Reference proteome</keyword>
<reference evidence="3 4" key="1">
    <citation type="submission" date="2015-03" db="EMBL/GenBank/DDBJ databases">
        <title>Genome sequence of Tenacibaculum sp. S2-2, isolated from intestinal microbiota of sea cucumber, Apostichopus japonicas.</title>
        <authorList>
            <person name="Shao Z."/>
            <person name="Wang L."/>
            <person name="Li X."/>
        </authorList>
    </citation>
    <scope>NUCLEOTIDE SEQUENCE [LARGE SCALE GENOMIC DNA]</scope>
    <source>
        <strain evidence="3 4">S2-2</strain>
    </source>
</reference>
<evidence type="ECO:0000259" key="2">
    <source>
        <dbReference type="Pfam" id="PF13239"/>
    </source>
</evidence>
<dbReference type="InParanoid" id="A0A1Y2PBG9"/>
<proteinExistence type="predicted"/>
<keyword evidence="3" id="KW-0418">Kinase</keyword>
<keyword evidence="3" id="KW-0808">Transferase</keyword>
<keyword evidence="1" id="KW-0472">Membrane</keyword>
<protein>
    <submittedName>
        <fullName evidence="3">Histidine kinase</fullName>
    </submittedName>
</protein>
<dbReference type="Pfam" id="PF13239">
    <property type="entry name" value="2TM"/>
    <property type="match status" value="1"/>
</dbReference>
<dbReference type="OrthoDB" id="8965954at2"/>
<dbReference type="RefSeq" id="WP_086030859.1">
    <property type="nucleotide sequence ID" value="NZ_LAPZ01000007.1"/>
</dbReference>
<evidence type="ECO:0000313" key="4">
    <source>
        <dbReference type="Proteomes" id="UP000194221"/>
    </source>
</evidence>
<dbReference type="STRING" id="1635173.WH52_10250"/>
<feature type="transmembrane region" description="Helical" evidence="1">
    <location>
        <begin position="21"/>
        <end position="43"/>
    </location>
</feature>
<dbReference type="Proteomes" id="UP000194221">
    <property type="component" value="Unassembled WGS sequence"/>
</dbReference>
<keyword evidence="1" id="KW-1133">Transmembrane helix</keyword>
<feature type="domain" description="2TM" evidence="2">
    <location>
        <begin position="13"/>
        <end position="92"/>
    </location>
</feature>
<dbReference type="AlphaFoldDB" id="A0A1Y2PBG9"/>
<evidence type="ECO:0000313" key="3">
    <source>
        <dbReference type="EMBL" id="OSY87795.1"/>
    </source>
</evidence>
<dbReference type="GO" id="GO:0016301">
    <property type="term" value="F:kinase activity"/>
    <property type="evidence" value="ECO:0007669"/>
    <property type="project" value="UniProtKB-KW"/>
</dbReference>
<organism evidence="3 4">
    <name type="scientific">Tenacibaculum holothuriorum</name>
    <dbReference type="NCBI Taxonomy" id="1635173"/>
    <lineage>
        <taxon>Bacteria</taxon>
        <taxon>Pseudomonadati</taxon>
        <taxon>Bacteroidota</taxon>
        <taxon>Flavobacteriia</taxon>
        <taxon>Flavobacteriales</taxon>
        <taxon>Flavobacteriaceae</taxon>
        <taxon>Tenacibaculum</taxon>
    </lineage>
</organism>
<evidence type="ECO:0000256" key="1">
    <source>
        <dbReference type="SAM" id="Phobius"/>
    </source>
</evidence>
<comment type="caution">
    <text evidence="3">The sequence shown here is derived from an EMBL/GenBank/DDBJ whole genome shotgun (WGS) entry which is preliminary data.</text>
</comment>